<dbReference type="InterPro" id="IPR017452">
    <property type="entry name" value="GPCR_Rhodpsn_7TM"/>
</dbReference>
<keyword evidence="4 9" id="KW-1133">Transmembrane helix</keyword>
<keyword evidence="6 9" id="KW-0472">Membrane</keyword>
<feature type="transmembrane region" description="Helical" evidence="9">
    <location>
        <begin position="133"/>
        <end position="152"/>
    </location>
</feature>
<proteinExistence type="predicted"/>
<dbReference type="PROSITE" id="PS50262">
    <property type="entry name" value="G_PROTEIN_RECEP_F1_2"/>
    <property type="match status" value="1"/>
</dbReference>
<dbReference type="OrthoDB" id="6022558at2759"/>
<keyword evidence="12" id="KW-1185">Reference proteome</keyword>
<feature type="transmembrane region" description="Helical" evidence="9">
    <location>
        <begin position="212"/>
        <end position="233"/>
    </location>
</feature>
<evidence type="ECO:0000256" key="7">
    <source>
        <dbReference type="ARBA" id="ARBA00023170"/>
    </source>
</evidence>
<dbReference type="SUPFAM" id="SSF81321">
    <property type="entry name" value="Family A G protein-coupled receptor-like"/>
    <property type="match status" value="1"/>
</dbReference>
<dbReference type="AlphaFoldDB" id="A0A7M5XB08"/>
<dbReference type="Proteomes" id="UP000594262">
    <property type="component" value="Unplaced"/>
</dbReference>
<evidence type="ECO:0000313" key="12">
    <source>
        <dbReference type="Proteomes" id="UP000594262"/>
    </source>
</evidence>
<evidence type="ECO:0000256" key="6">
    <source>
        <dbReference type="ARBA" id="ARBA00023136"/>
    </source>
</evidence>
<evidence type="ECO:0000259" key="10">
    <source>
        <dbReference type="PROSITE" id="PS50262"/>
    </source>
</evidence>
<reference evidence="11" key="1">
    <citation type="submission" date="2021-01" db="UniProtKB">
        <authorList>
            <consortium name="EnsemblMetazoa"/>
        </authorList>
    </citation>
    <scope>IDENTIFICATION</scope>
</reference>
<dbReference type="EnsemblMetazoa" id="CLYHEMT020615.1">
    <property type="protein sequence ID" value="CLYHEMP020615.1"/>
    <property type="gene ID" value="CLYHEMG020615"/>
</dbReference>
<dbReference type="PANTHER" id="PTHR24249:SF372">
    <property type="entry name" value="G-PROTEIN COUPLED RECEPTORS FAMILY 1 PROFILE DOMAIN-CONTAINING PROTEIN"/>
    <property type="match status" value="1"/>
</dbReference>
<evidence type="ECO:0000313" key="11">
    <source>
        <dbReference type="EnsemblMetazoa" id="CLYHEMP020615.1"/>
    </source>
</evidence>
<evidence type="ECO:0000256" key="4">
    <source>
        <dbReference type="ARBA" id="ARBA00022989"/>
    </source>
</evidence>
<evidence type="ECO:0000256" key="2">
    <source>
        <dbReference type="ARBA" id="ARBA00022475"/>
    </source>
</evidence>
<protein>
    <recommendedName>
        <fullName evidence="10">G-protein coupled receptors family 1 profile domain-containing protein</fullName>
    </recommendedName>
</protein>
<keyword evidence="8" id="KW-0807">Transducer</keyword>
<keyword evidence="5" id="KW-0297">G-protein coupled receptor</keyword>
<feature type="domain" description="G-protein coupled receptors family 1 profile" evidence="10">
    <location>
        <begin position="40"/>
        <end position="265"/>
    </location>
</feature>
<dbReference type="RefSeq" id="XP_066934874.1">
    <property type="nucleotide sequence ID" value="XM_067078773.1"/>
</dbReference>
<evidence type="ECO:0000256" key="3">
    <source>
        <dbReference type="ARBA" id="ARBA00022692"/>
    </source>
</evidence>
<sequence>MWIDIRDCGEFFTDGTVVNDGNITALIAIAYVIITMAFLFHIVGMILILTKSSEMTNQSLLLLHLSTVSIALLAVNVYAVYSFANSLPTNIPFRVTFYTIYIAYVVNLLLLSMDRLALAFLDIRYSHVMSRKMFALQIALLWILSVTFGLATKYVAALNGSIKIRQEVSFSYNGFVVLFTAFSYVTIYIRVRSSRDNVQSAGSTLSRDLFKKYLIPACLVLSYFLLNLVPTIIERFVNNTARRRDVTIALIGLNCLNNLIEPIIYVFLQRSIRQKLAALCHLCFDRITVYRTISENQISAPDKECTGFRDNLGSETTD</sequence>
<dbReference type="GO" id="GO:0004930">
    <property type="term" value="F:G protein-coupled receptor activity"/>
    <property type="evidence" value="ECO:0007669"/>
    <property type="project" value="UniProtKB-KW"/>
</dbReference>
<comment type="subcellular location">
    <subcellularLocation>
        <location evidence="1">Cell membrane</location>
        <topology evidence="1">Multi-pass membrane protein</topology>
    </subcellularLocation>
</comment>
<evidence type="ECO:0000256" key="5">
    <source>
        <dbReference type="ARBA" id="ARBA00023040"/>
    </source>
</evidence>
<dbReference type="EnsemblMetazoa" id="CLYHEMT020615.2">
    <property type="protein sequence ID" value="CLYHEMP020615.2"/>
    <property type="gene ID" value="CLYHEMG020615"/>
</dbReference>
<feature type="transmembrane region" description="Helical" evidence="9">
    <location>
        <begin position="172"/>
        <end position="191"/>
    </location>
</feature>
<dbReference type="PANTHER" id="PTHR24249">
    <property type="entry name" value="HISTAMINE RECEPTOR-RELATED G-PROTEIN COUPLED RECEPTOR"/>
    <property type="match status" value="1"/>
</dbReference>
<dbReference type="Gene3D" id="1.20.1070.10">
    <property type="entry name" value="Rhodopsin 7-helix transmembrane proteins"/>
    <property type="match status" value="1"/>
</dbReference>
<accession>A0A7M5XB08</accession>
<feature type="transmembrane region" description="Helical" evidence="9">
    <location>
        <begin position="61"/>
        <end position="81"/>
    </location>
</feature>
<feature type="transmembrane region" description="Helical" evidence="9">
    <location>
        <begin position="101"/>
        <end position="121"/>
    </location>
</feature>
<name>A0A7M5XB08_9CNID</name>
<organism evidence="11 12">
    <name type="scientific">Clytia hemisphaerica</name>
    <dbReference type="NCBI Taxonomy" id="252671"/>
    <lineage>
        <taxon>Eukaryota</taxon>
        <taxon>Metazoa</taxon>
        <taxon>Cnidaria</taxon>
        <taxon>Hydrozoa</taxon>
        <taxon>Hydroidolina</taxon>
        <taxon>Leptothecata</taxon>
        <taxon>Obeliida</taxon>
        <taxon>Clytiidae</taxon>
        <taxon>Clytia</taxon>
    </lineage>
</organism>
<evidence type="ECO:0000256" key="1">
    <source>
        <dbReference type="ARBA" id="ARBA00004651"/>
    </source>
</evidence>
<feature type="transmembrane region" description="Helical" evidence="9">
    <location>
        <begin position="23"/>
        <end position="49"/>
    </location>
</feature>
<dbReference type="GeneID" id="136822506"/>
<dbReference type="GO" id="GO:0005886">
    <property type="term" value="C:plasma membrane"/>
    <property type="evidence" value="ECO:0007669"/>
    <property type="project" value="UniProtKB-SubCell"/>
</dbReference>
<keyword evidence="2" id="KW-1003">Cell membrane</keyword>
<keyword evidence="7" id="KW-0675">Receptor</keyword>
<keyword evidence="3 9" id="KW-0812">Transmembrane</keyword>
<dbReference type="InterPro" id="IPR050569">
    <property type="entry name" value="TAAR"/>
</dbReference>
<evidence type="ECO:0000256" key="8">
    <source>
        <dbReference type="ARBA" id="ARBA00023224"/>
    </source>
</evidence>
<feature type="transmembrane region" description="Helical" evidence="9">
    <location>
        <begin position="248"/>
        <end position="268"/>
    </location>
</feature>
<evidence type="ECO:0000256" key="9">
    <source>
        <dbReference type="SAM" id="Phobius"/>
    </source>
</evidence>